<dbReference type="AlphaFoldDB" id="A0AAV3ZAA8"/>
<dbReference type="Proteomes" id="UP000735302">
    <property type="component" value="Unassembled WGS sequence"/>
</dbReference>
<keyword evidence="2" id="KW-1185">Reference proteome</keyword>
<dbReference type="EMBL" id="BLXT01002143">
    <property type="protein sequence ID" value="GFN91461.1"/>
    <property type="molecule type" value="Genomic_DNA"/>
</dbReference>
<comment type="caution">
    <text evidence="1">The sequence shown here is derived from an EMBL/GenBank/DDBJ whole genome shotgun (WGS) entry which is preliminary data.</text>
</comment>
<name>A0AAV3ZAA8_9GAST</name>
<proteinExistence type="predicted"/>
<evidence type="ECO:0000313" key="1">
    <source>
        <dbReference type="EMBL" id="GFN91461.1"/>
    </source>
</evidence>
<organism evidence="1 2">
    <name type="scientific">Plakobranchus ocellatus</name>
    <dbReference type="NCBI Taxonomy" id="259542"/>
    <lineage>
        <taxon>Eukaryota</taxon>
        <taxon>Metazoa</taxon>
        <taxon>Spiralia</taxon>
        <taxon>Lophotrochozoa</taxon>
        <taxon>Mollusca</taxon>
        <taxon>Gastropoda</taxon>
        <taxon>Heterobranchia</taxon>
        <taxon>Euthyneura</taxon>
        <taxon>Panpulmonata</taxon>
        <taxon>Sacoglossa</taxon>
        <taxon>Placobranchoidea</taxon>
        <taxon>Plakobranchidae</taxon>
        <taxon>Plakobranchus</taxon>
    </lineage>
</organism>
<gene>
    <name evidence="1" type="ORF">PoB_001796700</name>
</gene>
<evidence type="ECO:0000313" key="2">
    <source>
        <dbReference type="Proteomes" id="UP000735302"/>
    </source>
</evidence>
<sequence>MADAPSKGLNKSHGLTKRLVCPNITFQLLRSCNIGVESTEPRPDGSNLGNRSGNPYAFDGGITSLRFVRGCKNSVRSPAPQLSWGELPRRS</sequence>
<reference evidence="1 2" key="1">
    <citation type="journal article" date="2021" name="Elife">
        <title>Chloroplast acquisition without the gene transfer in kleptoplastic sea slugs, Plakobranchus ocellatus.</title>
        <authorList>
            <person name="Maeda T."/>
            <person name="Takahashi S."/>
            <person name="Yoshida T."/>
            <person name="Shimamura S."/>
            <person name="Takaki Y."/>
            <person name="Nagai Y."/>
            <person name="Toyoda A."/>
            <person name="Suzuki Y."/>
            <person name="Arimoto A."/>
            <person name="Ishii H."/>
            <person name="Satoh N."/>
            <person name="Nishiyama T."/>
            <person name="Hasebe M."/>
            <person name="Maruyama T."/>
            <person name="Minagawa J."/>
            <person name="Obokata J."/>
            <person name="Shigenobu S."/>
        </authorList>
    </citation>
    <scope>NUCLEOTIDE SEQUENCE [LARGE SCALE GENOMIC DNA]</scope>
</reference>
<protein>
    <submittedName>
        <fullName evidence="1">Uncharacterized protein</fullName>
    </submittedName>
</protein>
<accession>A0AAV3ZAA8</accession>